<reference evidence="2" key="1">
    <citation type="submission" date="2016-11" db="UniProtKB">
        <authorList>
            <consortium name="WormBaseParasite"/>
        </authorList>
    </citation>
    <scope>IDENTIFICATION</scope>
</reference>
<dbReference type="WBParaSite" id="L893_g33035.t1">
    <property type="protein sequence ID" value="L893_g33035.t1"/>
    <property type="gene ID" value="L893_g33035"/>
</dbReference>
<protein>
    <submittedName>
        <fullName evidence="2">TMEM132D_N domain-containing protein</fullName>
    </submittedName>
</protein>
<accession>A0A1I8A6C0</accession>
<sequence length="119" mass="13050">MALDGPFSTVPLAFTVKSLQETDSHQYFPSDLSECSSAIFLKDSRVNQEFWKDERVTFPRPRGSEGGETSSSSLFGVSSLVLRELRGEGLSLENPGESLENGARGQTATWQSRITATVF</sequence>
<evidence type="ECO:0000313" key="1">
    <source>
        <dbReference type="Proteomes" id="UP000095287"/>
    </source>
</evidence>
<keyword evidence="1" id="KW-1185">Reference proteome</keyword>
<name>A0A1I8A6C0_9BILA</name>
<evidence type="ECO:0000313" key="2">
    <source>
        <dbReference type="WBParaSite" id="L893_g33035.t1"/>
    </source>
</evidence>
<dbReference type="AlphaFoldDB" id="A0A1I8A6C0"/>
<dbReference type="Proteomes" id="UP000095287">
    <property type="component" value="Unplaced"/>
</dbReference>
<proteinExistence type="predicted"/>
<organism evidence="1 2">
    <name type="scientific">Steinernema glaseri</name>
    <dbReference type="NCBI Taxonomy" id="37863"/>
    <lineage>
        <taxon>Eukaryota</taxon>
        <taxon>Metazoa</taxon>
        <taxon>Ecdysozoa</taxon>
        <taxon>Nematoda</taxon>
        <taxon>Chromadorea</taxon>
        <taxon>Rhabditida</taxon>
        <taxon>Tylenchina</taxon>
        <taxon>Panagrolaimomorpha</taxon>
        <taxon>Strongyloidoidea</taxon>
        <taxon>Steinernematidae</taxon>
        <taxon>Steinernema</taxon>
    </lineage>
</organism>